<dbReference type="Proteomes" id="UP001187531">
    <property type="component" value="Unassembled WGS sequence"/>
</dbReference>
<protein>
    <submittedName>
        <fullName evidence="1">Uncharacterized protein</fullName>
    </submittedName>
</protein>
<gene>
    <name evidence="1" type="ORF">QYM36_013397</name>
</gene>
<organism evidence="1 2">
    <name type="scientific">Artemia franciscana</name>
    <name type="common">Brine shrimp</name>
    <name type="synonym">Artemia sanfranciscana</name>
    <dbReference type="NCBI Taxonomy" id="6661"/>
    <lineage>
        <taxon>Eukaryota</taxon>
        <taxon>Metazoa</taxon>
        <taxon>Ecdysozoa</taxon>
        <taxon>Arthropoda</taxon>
        <taxon>Crustacea</taxon>
        <taxon>Branchiopoda</taxon>
        <taxon>Anostraca</taxon>
        <taxon>Artemiidae</taxon>
        <taxon>Artemia</taxon>
    </lineage>
</organism>
<evidence type="ECO:0000313" key="1">
    <source>
        <dbReference type="EMBL" id="KAK2709707.1"/>
    </source>
</evidence>
<sequence>MFQLFNLGVSRRSVWILSSDYLAGLFILYKKNNRKRTGNSRYREQTHKREEVKLLIYSPVPENMQIWQDNDLMKIQWAMHFIKYAVEHTISMGSTVSKTFVKIIKERIFHPIYLILMSAAATLPP</sequence>
<accession>A0AA88KYR4</accession>
<dbReference type="EMBL" id="JAVRJZ010000017">
    <property type="protein sequence ID" value="KAK2709707.1"/>
    <property type="molecule type" value="Genomic_DNA"/>
</dbReference>
<reference evidence="1" key="1">
    <citation type="submission" date="2023-07" db="EMBL/GenBank/DDBJ databases">
        <title>Chromosome-level genome assembly of Artemia franciscana.</title>
        <authorList>
            <person name="Jo E."/>
        </authorList>
    </citation>
    <scope>NUCLEOTIDE SEQUENCE</scope>
    <source>
        <tissue evidence="1">Whole body</tissue>
    </source>
</reference>
<name>A0AA88KYR4_ARTSF</name>
<dbReference type="AlphaFoldDB" id="A0AA88KYR4"/>
<comment type="caution">
    <text evidence="1">The sequence shown here is derived from an EMBL/GenBank/DDBJ whole genome shotgun (WGS) entry which is preliminary data.</text>
</comment>
<keyword evidence="2" id="KW-1185">Reference proteome</keyword>
<proteinExistence type="predicted"/>
<evidence type="ECO:0000313" key="2">
    <source>
        <dbReference type="Proteomes" id="UP001187531"/>
    </source>
</evidence>